<evidence type="ECO:0000256" key="2">
    <source>
        <dbReference type="ARBA" id="ARBA00022692"/>
    </source>
</evidence>
<dbReference type="RefSeq" id="WP_153736371.1">
    <property type="nucleotide sequence ID" value="NZ_WJNG01000006.1"/>
</dbReference>
<proteinExistence type="predicted"/>
<keyword evidence="3 5" id="KW-1133">Transmembrane helix</keyword>
<dbReference type="EMBL" id="WJNG01000006">
    <property type="protein sequence ID" value="MRH42725.1"/>
    <property type="molecule type" value="Genomic_DNA"/>
</dbReference>
<dbReference type="OrthoDB" id="9808930at2"/>
<evidence type="ECO:0000256" key="5">
    <source>
        <dbReference type="SAM" id="Phobius"/>
    </source>
</evidence>
<organism evidence="6 7">
    <name type="scientific">Aquibacillus halophilus</name>
    <dbReference type="NCBI Taxonomy" id="930132"/>
    <lineage>
        <taxon>Bacteria</taxon>
        <taxon>Bacillati</taxon>
        <taxon>Bacillota</taxon>
        <taxon>Bacilli</taxon>
        <taxon>Bacillales</taxon>
        <taxon>Bacillaceae</taxon>
        <taxon>Aquibacillus</taxon>
    </lineage>
</organism>
<name>A0A6A8DAI6_9BACI</name>
<dbReference type="Proteomes" id="UP000799092">
    <property type="component" value="Unassembled WGS sequence"/>
</dbReference>
<reference evidence="6" key="1">
    <citation type="submission" date="2019-11" db="EMBL/GenBank/DDBJ databases">
        <authorList>
            <person name="Li J."/>
        </authorList>
    </citation>
    <scope>NUCLEOTIDE SEQUENCE</scope>
    <source>
        <strain evidence="6">B6B</strain>
    </source>
</reference>
<feature type="transmembrane region" description="Helical" evidence="5">
    <location>
        <begin position="51"/>
        <end position="71"/>
    </location>
</feature>
<dbReference type="InterPro" id="IPR019109">
    <property type="entry name" value="MamF_MmsF"/>
</dbReference>
<dbReference type="Pfam" id="PF09685">
    <property type="entry name" value="MamF_MmsF"/>
    <property type="match status" value="1"/>
</dbReference>
<gene>
    <name evidence="6" type="ORF">GH741_08495</name>
</gene>
<evidence type="ECO:0000313" key="7">
    <source>
        <dbReference type="Proteomes" id="UP000799092"/>
    </source>
</evidence>
<keyword evidence="4 5" id="KW-0472">Membrane</keyword>
<evidence type="ECO:0000256" key="3">
    <source>
        <dbReference type="ARBA" id="ARBA00022989"/>
    </source>
</evidence>
<sequence>MVSKDEKLFGMLIYLISFPFPILGPLVIWLIKRETSDFVNYHGKEYWNLFFSYLIYSVVSGILLLIIYLIVGSGLAIFITAAILFSIIGLLLTIFTIVAAVKSYQGEKYRFPLILHLIK</sequence>
<evidence type="ECO:0000256" key="1">
    <source>
        <dbReference type="ARBA" id="ARBA00004141"/>
    </source>
</evidence>
<accession>A0A6A8DAI6</accession>
<comment type="caution">
    <text evidence="6">The sequence shown here is derived from an EMBL/GenBank/DDBJ whole genome shotgun (WGS) entry which is preliminary data.</text>
</comment>
<evidence type="ECO:0000313" key="6">
    <source>
        <dbReference type="EMBL" id="MRH42725.1"/>
    </source>
</evidence>
<evidence type="ECO:0000256" key="4">
    <source>
        <dbReference type="ARBA" id="ARBA00023136"/>
    </source>
</evidence>
<protein>
    <submittedName>
        <fullName evidence="6">DUF4870 domain-containing protein</fullName>
    </submittedName>
</protein>
<feature type="transmembrane region" description="Helical" evidence="5">
    <location>
        <begin position="12"/>
        <end position="31"/>
    </location>
</feature>
<feature type="transmembrane region" description="Helical" evidence="5">
    <location>
        <begin position="77"/>
        <end position="101"/>
    </location>
</feature>
<keyword evidence="7" id="KW-1185">Reference proteome</keyword>
<comment type="subcellular location">
    <subcellularLocation>
        <location evidence="1">Membrane</location>
        <topology evidence="1">Multi-pass membrane protein</topology>
    </subcellularLocation>
</comment>
<keyword evidence="2 5" id="KW-0812">Transmembrane</keyword>
<dbReference type="AlphaFoldDB" id="A0A6A8DAI6"/>